<keyword evidence="3" id="KW-1185">Reference proteome</keyword>
<protein>
    <submittedName>
        <fullName evidence="2">Zn-ribbon-containing protein</fullName>
    </submittedName>
</protein>
<feature type="region of interest" description="Disordered" evidence="1">
    <location>
        <begin position="54"/>
        <end position="79"/>
    </location>
</feature>
<dbReference type="Proteomes" id="UP000001826">
    <property type="component" value="Chromosome"/>
</dbReference>
<dbReference type="AlphaFoldDB" id="Q8TVZ6"/>
<dbReference type="EnsemblBacteria" id="AAM02455">
    <property type="protein sequence ID" value="AAM02455"/>
    <property type="gene ID" value="MK1242"/>
</dbReference>
<dbReference type="STRING" id="190192.MK1242"/>
<evidence type="ECO:0000313" key="2">
    <source>
        <dbReference type="EMBL" id="AAM02455.1"/>
    </source>
</evidence>
<sequence>MIRRDVKVFRCSRCGEIIEVPYGAPKPSSCPNCGAPAVFIHRLNPGPGTWGSYAGLGRGMGRGGPGRGGRGGPGRGGPR</sequence>
<organism evidence="2 3">
    <name type="scientific">Methanopyrus kandleri (strain AV19 / DSM 6324 / JCM 9639 / NBRC 100938)</name>
    <dbReference type="NCBI Taxonomy" id="190192"/>
    <lineage>
        <taxon>Archaea</taxon>
        <taxon>Methanobacteriati</taxon>
        <taxon>Methanobacteriota</taxon>
        <taxon>Methanomada group</taxon>
        <taxon>Methanopyri</taxon>
        <taxon>Methanopyrales</taxon>
        <taxon>Methanopyraceae</taxon>
        <taxon>Methanopyrus</taxon>
    </lineage>
</organism>
<gene>
    <name evidence="2" type="ordered locus">MK1242</name>
</gene>
<proteinExistence type="predicted"/>
<dbReference type="SUPFAM" id="SSF57802">
    <property type="entry name" value="Rubredoxin-like"/>
    <property type="match status" value="1"/>
</dbReference>
<evidence type="ECO:0000256" key="1">
    <source>
        <dbReference type="SAM" id="MobiDB-lite"/>
    </source>
</evidence>
<dbReference type="PaxDb" id="190192-MK1242"/>
<accession>Q8TVZ6</accession>
<dbReference type="Gene3D" id="2.20.28.10">
    <property type="match status" value="1"/>
</dbReference>
<dbReference type="HOGENOM" id="CLU_2820824_0_0_2"/>
<evidence type="ECO:0000313" key="3">
    <source>
        <dbReference type="Proteomes" id="UP000001826"/>
    </source>
</evidence>
<dbReference type="KEGG" id="mka:MK1242"/>
<dbReference type="EMBL" id="AE009439">
    <property type="protein sequence ID" value="AAM02455.1"/>
    <property type="molecule type" value="Genomic_DNA"/>
</dbReference>
<dbReference type="InParanoid" id="Q8TVZ6"/>
<reference evidence="2 3" key="1">
    <citation type="journal article" date="2002" name="Proc. Natl. Acad. Sci. U.S.A.">
        <title>The complete genome of hyperthermophile Methanopyrus kandleri AV19 and monophyly of archaeal methanogens.</title>
        <authorList>
            <person name="Slesarev A.I."/>
            <person name="Mezhevaya K.V."/>
            <person name="Makarova K.S."/>
            <person name="Polushin N.N."/>
            <person name="Shcherbinina O.V."/>
            <person name="Shakhova V.V."/>
            <person name="Belova G.I."/>
            <person name="Aravind L."/>
            <person name="Natale D.A."/>
            <person name="Rogozin I.B."/>
            <person name="Tatusov R.L."/>
            <person name="Wolf Y.I."/>
            <person name="Stetter K.O."/>
            <person name="Malykh A.G."/>
            <person name="Koonin E.V."/>
            <person name="Kozyavkin S.A."/>
        </authorList>
    </citation>
    <scope>NUCLEOTIDE SEQUENCE [LARGE SCALE GENOMIC DNA]</scope>
    <source>
        <strain evidence="3">AV19 / DSM 6324 / JCM 9639 / NBRC 100938</strain>
    </source>
</reference>
<name>Q8TVZ6_METKA</name>